<sequence>MLSVRKNAKTFIVRCDRQLMPVYKKLKISDRMMLNTAKSFLNLLTMAEFMLSKNY</sequence>
<keyword evidence="2" id="KW-1185">Reference proteome</keyword>
<dbReference type="AlphaFoldDB" id="A0A975BR55"/>
<name>A0A975BR55_9BACT</name>
<protein>
    <submittedName>
        <fullName evidence="1">Uncharacterized protein</fullName>
    </submittedName>
</protein>
<organism evidence="1 2">
    <name type="scientific">Desulfonema magnum</name>
    <dbReference type="NCBI Taxonomy" id="45655"/>
    <lineage>
        <taxon>Bacteria</taxon>
        <taxon>Pseudomonadati</taxon>
        <taxon>Thermodesulfobacteriota</taxon>
        <taxon>Desulfobacteria</taxon>
        <taxon>Desulfobacterales</taxon>
        <taxon>Desulfococcaceae</taxon>
        <taxon>Desulfonema</taxon>
    </lineage>
</organism>
<accession>A0A975BR55</accession>
<dbReference type="KEGG" id="dmm:dnm_059250"/>
<reference evidence="1" key="1">
    <citation type="journal article" date="2021" name="Microb. Physiol.">
        <title>Proteogenomic Insights into the Physiology of Marine, Sulfate-Reducing, Filamentous Desulfonema limicola and Desulfonema magnum.</title>
        <authorList>
            <person name="Schnaars V."/>
            <person name="Wohlbrand L."/>
            <person name="Scheve S."/>
            <person name="Hinrichs C."/>
            <person name="Reinhardt R."/>
            <person name="Rabus R."/>
        </authorList>
    </citation>
    <scope>NUCLEOTIDE SEQUENCE</scope>
    <source>
        <strain evidence="1">4be13</strain>
    </source>
</reference>
<proteinExistence type="predicted"/>
<dbReference type="Proteomes" id="UP000663722">
    <property type="component" value="Chromosome"/>
</dbReference>
<gene>
    <name evidence="1" type="ORF">dnm_059250</name>
</gene>
<dbReference type="EMBL" id="CP061800">
    <property type="protein sequence ID" value="QTA89868.1"/>
    <property type="molecule type" value="Genomic_DNA"/>
</dbReference>
<evidence type="ECO:0000313" key="2">
    <source>
        <dbReference type="Proteomes" id="UP000663722"/>
    </source>
</evidence>
<evidence type="ECO:0000313" key="1">
    <source>
        <dbReference type="EMBL" id="QTA89868.1"/>
    </source>
</evidence>